<keyword evidence="4 7" id="KW-0378">Hydrolase</keyword>
<evidence type="ECO:0000256" key="5">
    <source>
        <dbReference type="ARBA" id="ARBA00022807"/>
    </source>
</evidence>
<dbReference type="EMBL" id="CP073587">
    <property type="protein sequence ID" value="QUN05440.1"/>
    <property type="molecule type" value="Genomic_DNA"/>
</dbReference>
<keyword evidence="5" id="KW-0788">Thiol protease</keyword>
<dbReference type="Pfam" id="PF01470">
    <property type="entry name" value="Peptidase_C15"/>
    <property type="match status" value="1"/>
</dbReference>
<evidence type="ECO:0000256" key="3">
    <source>
        <dbReference type="ARBA" id="ARBA00022670"/>
    </source>
</evidence>
<dbReference type="Proteomes" id="UP000679575">
    <property type="component" value="Chromosome"/>
</dbReference>
<evidence type="ECO:0000256" key="2">
    <source>
        <dbReference type="ARBA" id="ARBA00022490"/>
    </source>
</evidence>
<dbReference type="NCBIfam" id="TIGR00504">
    <property type="entry name" value="pyro_pdase"/>
    <property type="match status" value="1"/>
</dbReference>
<dbReference type="InterPro" id="IPR029762">
    <property type="entry name" value="PGP-I_bact-type"/>
</dbReference>
<dbReference type="InterPro" id="IPR016125">
    <property type="entry name" value="Peptidase_C15-like"/>
</dbReference>
<evidence type="ECO:0000256" key="6">
    <source>
        <dbReference type="PROSITE-ProRule" id="PRU10077"/>
    </source>
</evidence>
<dbReference type="CDD" id="cd00501">
    <property type="entry name" value="Peptidase_C15"/>
    <property type="match status" value="1"/>
</dbReference>
<organism evidence="7 8">
    <name type="scientific">Shewanella yunxiaonensis</name>
    <dbReference type="NCBI Taxonomy" id="2829809"/>
    <lineage>
        <taxon>Bacteria</taxon>
        <taxon>Pseudomonadati</taxon>
        <taxon>Pseudomonadota</taxon>
        <taxon>Gammaproteobacteria</taxon>
        <taxon>Alteromonadales</taxon>
        <taxon>Shewanellaceae</taxon>
        <taxon>Shewanella</taxon>
    </lineage>
</organism>
<dbReference type="RefSeq" id="WP_212594472.1">
    <property type="nucleotide sequence ID" value="NZ_CP073587.1"/>
</dbReference>
<dbReference type="PROSITE" id="PS01334">
    <property type="entry name" value="PYRASE_CYS"/>
    <property type="match status" value="1"/>
</dbReference>
<protein>
    <recommendedName>
        <fullName evidence="6">Pyroglutamyl-peptidase I</fullName>
        <ecNumber evidence="6">3.4.19.3</ecNumber>
    </recommendedName>
</protein>
<name>A0ABX7YS00_9GAMM</name>
<proteinExistence type="inferred from homology"/>
<dbReference type="GO" id="GO:0016920">
    <property type="term" value="F:pyroglutamyl-peptidase activity"/>
    <property type="evidence" value="ECO:0007669"/>
    <property type="project" value="UniProtKB-EC"/>
</dbReference>
<evidence type="ECO:0000313" key="7">
    <source>
        <dbReference type="EMBL" id="QUN05440.1"/>
    </source>
</evidence>
<sequence length="213" mass="23542">MKKVLLTGFEPFGGQVLNASWCAAQRLHHTVIDNATVIAAQLSCSFHKTHGELKQLISRHQPDVVLCLGQASNSSVIQVEKVALNYIDARIADNDGVQPIEQPIINDGPNAYFASVPVKRLVTAVQAHQIPVSLSYSAGTFVCNQLFYLLMHELTLHPQMIGGFIHVPACEQQRLLHQHPFMSTAQVVTALKIMIQRLQQPQDEVTQSLGTLY</sequence>
<evidence type="ECO:0000256" key="4">
    <source>
        <dbReference type="ARBA" id="ARBA00022801"/>
    </source>
</evidence>
<dbReference type="PRINTS" id="PR00706">
    <property type="entry name" value="PYROGLUPTASE"/>
</dbReference>
<dbReference type="NCBIfam" id="NF009676">
    <property type="entry name" value="PRK13197.1"/>
    <property type="match status" value="1"/>
</dbReference>
<accession>A0ABX7YS00</accession>
<dbReference type="PIRSF" id="PIRSF015592">
    <property type="entry name" value="Prld-crbxl_pptds"/>
    <property type="match status" value="1"/>
</dbReference>
<dbReference type="EC" id="3.4.19.3" evidence="6"/>
<dbReference type="Gene3D" id="3.40.630.20">
    <property type="entry name" value="Peptidase C15, pyroglutamyl peptidase I-like"/>
    <property type="match status" value="1"/>
</dbReference>
<keyword evidence="2" id="KW-0963">Cytoplasm</keyword>
<dbReference type="PANTHER" id="PTHR23402">
    <property type="entry name" value="PROTEASE FAMILY C15 PYROGLUTAMYL-PEPTIDASE I-RELATED"/>
    <property type="match status" value="1"/>
</dbReference>
<comment type="catalytic activity">
    <reaction evidence="6">
        <text>Release of an N-terminal pyroglutamyl group from a polypeptide, the second amino acid generally not being Pro.</text>
        <dbReference type="EC" id="3.4.19.3"/>
    </reaction>
</comment>
<dbReference type="SUPFAM" id="SSF53182">
    <property type="entry name" value="Pyrrolidone carboxyl peptidase (pyroglutamate aminopeptidase)"/>
    <property type="match status" value="1"/>
</dbReference>
<gene>
    <name evidence="7" type="primary">pcp</name>
    <name evidence="7" type="ORF">KDN34_14775</name>
</gene>
<reference evidence="7 8" key="1">
    <citation type="submission" date="2021-04" db="EMBL/GenBank/DDBJ databases">
        <title>Novel species identification of genus Shewanella.</title>
        <authorList>
            <person name="Liu G."/>
        </authorList>
    </citation>
    <scope>NUCLEOTIDE SEQUENCE [LARGE SCALE GENOMIC DNA]</scope>
    <source>
        <strain evidence="7 8">FJAT-54481</strain>
    </source>
</reference>
<comment type="similarity">
    <text evidence="1">Belongs to the peptidase C15 family.</text>
</comment>
<dbReference type="InterPro" id="IPR036440">
    <property type="entry name" value="Peptidase_C15-like_sf"/>
</dbReference>
<keyword evidence="8" id="KW-1185">Reference proteome</keyword>
<evidence type="ECO:0000256" key="1">
    <source>
        <dbReference type="ARBA" id="ARBA00006641"/>
    </source>
</evidence>
<evidence type="ECO:0000313" key="8">
    <source>
        <dbReference type="Proteomes" id="UP000679575"/>
    </source>
</evidence>
<dbReference type="InterPro" id="IPR033694">
    <property type="entry name" value="PGPEP1_Cys_AS"/>
</dbReference>
<feature type="active site" evidence="6">
    <location>
        <position position="143"/>
    </location>
</feature>
<dbReference type="InterPro" id="IPR000816">
    <property type="entry name" value="Peptidase_C15"/>
</dbReference>
<keyword evidence="3" id="KW-0645">Protease</keyword>
<dbReference type="PANTHER" id="PTHR23402:SF1">
    <property type="entry name" value="PYROGLUTAMYL-PEPTIDASE I"/>
    <property type="match status" value="1"/>
</dbReference>